<dbReference type="EMBL" id="AMZH03023496">
    <property type="protein sequence ID" value="RRT36516.1"/>
    <property type="molecule type" value="Genomic_DNA"/>
</dbReference>
<proteinExistence type="predicted"/>
<dbReference type="AlphaFoldDB" id="A0A426XAK1"/>
<reference evidence="1 2" key="1">
    <citation type="journal article" date="2014" name="Agronomy (Basel)">
        <title>A Draft Genome Sequence for Ensete ventricosum, the Drought-Tolerant Tree Against Hunger.</title>
        <authorList>
            <person name="Harrison J."/>
            <person name="Moore K.A."/>
            <person name="Paszkiewicz K."/>
            <person name="Jones T."/>
            <person name="Grant M."/>
            <person name="Ambacheew D."/>
            <person name="Muzemil S."/>
            <person name="Studholme D.J."/>
        </authorList>
    </citation>
    <scope>NUCLEOTIDE SEQUENCE [LARGE SCALE GENOMIC DNA]</scope>
</reference>
<dbReference type="Proteomes" id="UP000287651">
    <property type="component" value="Unassembled WGS sequence"/>
</dbReference>
<evidence type="ECO:0000313" key="1">
    <source>
        <dbReference type="EMBL" id="RRT36516.1"/>
    </source>
</evidence>
<feature type="non-terminal residue" evidence="1">
    <location>
        <position position="1"/>
    </location>
</feature>
<sequence>ERQRLVLGDAPVVSAFGWLFRAAMEHSRALRLQECLQGRRPLVPMCRSVGEARDWGGGRDFAAPAKERMSRFLARFWESVHGVGCIDHGDFSLED</sequence>
<organism evidence="1 2">
    <name type="scientific">Ensete ventricosum</name>
    <name type="common">Abyssinian banana</name>
    <name type="synonym">Musa ensete</name>
    <dbReference type="NCBI Taxonomy" id="4639"/>
    <lineage>
        <taxon>Eukaryota</taxon>
        <taxon>Viridiplantae</taxon>
        <taxon>Streptophyta</taxon>
        <taxon>Embryophyta</taxon>
        <taxon>Tracheophyta</taxon>
        <taxon>Spermatophyta</taxon>
        <taxon>Magnoliopsida</taxon>
        <taxon>Liliopsida</taxon>
        <taxon>Zingiberales</taxon>
        <taxon>Musaceae</taxon>
        <taxon>Ensete</taxon>
    </lineage>
</organism>
<accession>A0A426XAK1</accession>
<protein>
    <submittedName>
        <fullName evidence="1">Uncharacterized protein</fullName>
    </submittedName>
</protein>
<evidence type="ECO:0000313" key="2">
    <source>
        <dbReference type="Proteomes" id="UP000287651"/>
    </source>
</evidence>
<comment type="caution">
    <text evidence="1">The sequence shown here is derived from an EMBL/GenBank/DDBJ whole genome shotgun (WGS) entry which is preliminary data.</text>
</comment>
<name>A0A426XAK1_ENSVE</name>
<gene>
    <name evidence="1" type="ORF">B296_00044799</name>
</gene>